<proteinExistence type="predicted"/>
<evidence type="ECO:0000313" key="4">
    <source>
        <dbReference type="Proteomes" id="UP000283745"/>
    </source>
</evidence>
<gene>
    <name evidence="3" type="ORF">DW740_15965</name>
</gene>
<dbReference type="Gene3D" id="3.60.21.10">
    <property type="match status" value="1"/>
</dbReference>
<dbReference type="PANTHER" id="PTHR31302">
    <property type="entry name" value="TRANSMEMBRANE PROTEIN WITH METALLOPHOSPHOESTERASE DOMAIN-RELATED"/>
    <property type="match status" value="1"/>
</dbReference>
<feature type="transmembrane region" description="Helical" evidence="1">
    <location>
        <begin position="37"/>
        <end position="58"/>
    </location>
</feature>
<feature type="transmembrane region" description="Helical" evidence="1">
    <location>
        <begin position="7"/>
        <end position="25"/>
    </location>
</feature>
<keyword evidence="1" id="KW-1133">Transmembrane helix</keyword>
<evidence type="ECO:0000256" key="1">
    <source>
        <dbReference type="SAM" id="Phobius"/>
    </source>
</evidence>
<dbReference type="InterPro" id="IPR051158">
    <property type="entry name" value="Metallophosphoesterase_sf"/>
</dbReference>
<evidence type="ECO:0000259" key="2">
    <source>
        <dbReference type="Pfam" id="PF00149"/>
    </source>
</evidence>
<dbReference type="Pfam" id="PF00149">
    <property type="entry name" value="Metallophos"/>
    <property type="match status" value="1"/>
</dbReference>
<protein>
    <submittedName>
        <fullName evidence="3">Metallophosphoesterase</fullName>
    </submittedName>
</protein>
<feature type="domain" description="Calcineurin-like phosphoesterase" evidence="2">
    <location>
        <begin position="155"/>
        <end position="341"/>
    </location>
</feature>
<feature type="transmembrane region" description="Helical" evidence="1">
    <location>
        <begin position="70"/>
        <end position="89"/>
    </location>
</feature>
<dbReference type="InterPro" id="IPR029052">
    <property type="entry name" value="Metallo-depent_PP-like"/>
</dbReference>
<dbReference type="InterPro" id="IPR004843">
    <property type="entry name" value="Calcineurin-like_PHP"/>
</dbReference>
<keyword evidence="1" id="KW-0812">Transmembrane</keyword>
<dbReference type="Proteomes" id="UP000283745">
    <property type="component" value="Unassembled WGS sequence"/>
</dbReference>
<sequence length="402" mass="45116">MIAIYLAPVYIILNLYILRWAYLWMGSCHSILRTMAFRTIFAIIYTILSTSLVSGFFIKKPRVLHRALKITGNYFLGIFLYSLMIVMAADLGRLFFKYVCRVSWIHSRIAFNVAGAVCTLLIIGLCVRGIVHAKYIKVTPYEVTISKSVPDTDKLKVVLVADTHFGYNAGVIHAHELVRKINKQKPDLVCIAGDIFDNEYDAIRSPEKLSKVLRSIKSTYGVYACWGNHDLNEAILAGFTFHHKGDNISDVKDPRMNEFLRKSNIKLLEDESVLIDNKFYIVGRKDASLIEKIHETRKAPDQLTKLLDRDKPILVIDHQPKELQELADAGADLDLCGHTHNGQTFPGNLTIKPMWENPCGISQKDAMTCIVTSGAGVWGPAMRLGTDSEICSIQVNFVSPGP</sequence>
<reference evidence="3 4" key="1">
    <citation type="submission" date="2018-08" db="EMBL/GenBank/DDBJ databases">
        <title>A genome reference for cultivated species of the human gut microbiota.</title>
        <authorList>
            <person name="Zou Y."/>
            <person name="Xue W."/>
            <person name="Luo G."/>
        </authorList>
    </citation>
    <scope>NUCLEOTIDE SEQUENCE [LARGE SCALE GENOMIC DNA]</scope>
    <source>
        <strain evidence="3 4">AM28-23</strain>
    </source>
</reference>
<keyword evidence="1" id="KW-0472">Membrane</keyword>
<organism evidence="3 4">
    <name type="scientific">Blautia obeum</name>
    <dbReference type="NCBI Taxonomy" id="40520"/>
    <lineage>
        <taxon>Bacteria</taxon>
        <taxon>Bacillati</taxon>
        <taxon>Bacillota</taxon>
        <taxon>Clostridia</taxon>
        <taxon>Lachnospirales</taxon>
        <taxon>Lachnospiraceae</taxon>
        <taxon>Blautia</taxon>
    </lineage>
</organism>
<dbReference type="PANTHER" id="PTHR31302:SF0">
    <property type="entry name" value="TRANSMEMBRANE PROTEIN WITH METALLOPHOSPHOESTERASE DOMAIN"/>
    <property type="match status" value="1"/>
</dbReference>
<feature type="transmembrane region" description="Helical" evidence="1">
    <location>
        <begin position="109"/>
        <end position="131"/>
    </location>
</feature>
<dbReference type="SUPFAM" id="SSF56300">
    <property type="entry name" value="Metallo-dependent phosphatases"/>
    <property type="match status" value="1"/>
</dbReference>
<name>A0A414J0Q0_9FIRM</name>
<evidence type="ECO:0000313" key="3">
    <source>
        <dbReference type="EMBL" id="RHE37041.1"/>
    </source>
</evidence>
<accession>A0A414J0Q0</accession>
<comment type="caution">
    <text evidence="3">The sequence shown here is derived from an EMBL/GenBank/DDBJ whole genome shotgun (WGS) entry which is preliminary data.</text>
</comment>
<dbReference type="RefSeq" id="WP_015543414.1">
    <property type="nucleotide sequence ID" value="NZ_CABJFK010000017.1"/>
</dbReference>
<dbReference type="AlphaFoldDB" id="A0A414J0Q0"/>
<dbReference type="EMBL" id="QSKF01000017">
    <property type="protein sequence ID" value="RHE37041.1"/>
    <property type="molecule type" value="Genomic_DNA"/>
</dbReference>
<dbReference type="GO" id="GO:0016787">
    <property type="term" value="F:hydrolase activity"/>
    <property type="evidence" value="ECO:0007669"/>
    <property type="project" value="InterPro"/>
</dbReference>